<evidence type="ECO:0000256" key="6">
    <source>
        <dbReference type="ARBA" id="ARBA00023126"/>
    </source>
</evidence>
<dbReference type="NCBIfam" id="TIGR00875">
    <property type="entry name" value="fsa_talC_mipB"/>
    <property type="match status" value="1"/>
</dbReference>
<dbReference type="AlphaFoldDB" id="A0A4Y8AUL3"/>
<accession>A0A4Y8AUL3</accession>
<comment type="function">
    <text evidence="9">Transaldolase is important for the balance of metabolites in the pentose-phosphate pathway.</text>
</comment>
<dbReference type="GO" id="GO:0006098">
    <property type="term" value="P:pentose-phosphate shunt"/>
    <property type="evidence" value="ECO:0007669"/>
    <property type="project" value="UniProtKB-UniRule"/>
</dbReference>
<dbReference type="GO" id="GO:0016832">
    <property type="term" value="F:aldehyde-lyase activity"/>
    <property type="evidence" value="ECO:0007669"/>
    <property type="project" value="InterPro"/>
</dbReference>
<evidence type="ECO:0000256" key="5">
    <source>
        <dbReference type="ARBA" id="ARBA00022679"/>
    </source>
</evidence>
<dbReference type="GO" id="GO:0004801">
    <property type="term" value="F:transaldolase activity"/>
    <property type="evidence" value="ECO:0007669"/>
    <property type="project" value="UniProtKB-UniRule"/>
</dbReference>
<sequence length="221" mass="23786">MKFFIDTANLEHIKEAEALGVLDGVTTNPSLMAKEGITGKDNILKHYSAICNIVEGDVSAEVIATDFEGMVREGEELAALHPQIVVKLPMIADGVKACKYFSDKGIKTNVTLVFSAGQALLAAKAGAAFVSPFIGRLDDISTDGLNLISEIRQIYYNYGFETQILAASVRHTMHVINCAKLGADVMTGPLSSIYGLLKHPLTDIGLAQFLADYKKGNSSNY</sequence>
<evidence type="ECO:0000256" key="7">
    <source>
        <dbReference type="ARBA" id="ARBA00023270"/>
    </source>
</evidence>
<evidence type="ECO:0000256" key="8">
    <source>
        <dbReference type="ARBA" id="ARBA00048810"/>
    </source>
</evidence>
<dbReference type="Pfam" id="PF00923">
    <property type="entry name" value="TAL_FSA"/>
    <property type="match status" value="1"/>
</dbReference>
<comment type="pathway">
    <text evidence="2 9">Carbohydrate degradation; pentose phosphate pathway; D-glyceraldehyde 3-phosphate and beta-D-fructose 6-phosphate from D-ribose 5-phosphate and D-xylulose 5-phosphate (non-oxidative stage): step 2/3.</text>
</comment>
<evidence type="ECO:0000256" key="4">
    <source>
        <dbReference type="ARBA" id="ARBA00022490"/>
    </source>
</evidence>
<dbReference type="RefSeq" id="WP_134247934.1">
    <property type="nucleotide sequence ID" value="NZ_SNQI01000002.1"/>
</dbReference>
<dbReference type="CDD" id="cd00956">
    <property type="entry name" value="Transaldolase_FSA"/>
    <property type="match status" value="1"/>
</dbReference>
<feature type="active site" description="Schiff-base intermediate with substrate" evidence="9">
    <location>
        <position position="87"/>
    </location>
</feature>
<dbReference type="EC" id="2.2.1.2" evidence="9"/>
<comment type="subcellular location">
    <subcellularLocation>
        <location evidence="1 9">Cytoplasm</location>
    </subcellularLocation>
</comment>
<dbReference type="Gene3D" id="3.20.20.70">
    <property type="entry name" value="Aldolase class I"/>
    <property type="match status" value="1"/>
</dbReference>
<evidence type="ECO:0000256" key="1">
    <source>
        <dbReference type="ARBA" id="ARBA00004496"/>
    </source>
</evidence>
<dbReference type="InterPro" id="IPR013785">
    <property type="entry name" value="Aldolase_TIM"/>
</dbReference>
<comment type="similarity">
    <text evidence="3 9">Belongs to the transaldolase family. Type 3B subfamily.</text>
</comment>
<dbReference type="InterPro" id="IPR022999">
    <property type="entry name" value="Transaldolase_3B"/>
</dbReference>
<gene>
    <name evidence="10" type="primary">fsa</name>
    <name evidence="9" type="synonym">tal</name>
    <name evidence="10" type="ORF">E2488_08640</name>
</gene>
<keyword evidence="5 9" id="KW-0808">Transferase</keyword>
<keyword evidence="7 9" id="KW-0704">Schiff base</keyword>
<name>A0A4Y8AUL3_9FLAO</name>
<dbReference type="UniPathway" id="UPA00115">
    <property type="reaction ID" value="UER00414"/>
</dbReference>
<keyword evidence="11" id="KW-1185">Reference proteome</keyword>
<evidence type="ECO:0000256" key="2">
    <source>
        <dbReference type="ARBA" id="ARBA00004857"/>
    </source>
</evidence>
<dbReference type="InterPro" id="IPR033919">
    <property type="entry name" value="TSA/FSA_arc/bac"/>
</dbReference>
<dbReference type="PANTHER" id="PTHR10683:SF40">
    <property type="entry name" value="FRUCTOSE-6-PHOSPHATE ALDOLASE 1-RELATED"/>
    <property type="match status" value="1"/>
</dbReference>
<dbReference type="GO" id="GO:0042182">
    <property type="term" value="P:ketone catabolic process"/>
    <property type="evidence" value="ECO:0007669"/>
    <property type="project" value="UniProtKB-ARBA"/>
</dbReference>
<dbReference type="GO" id="GO:0005975">
    <property type="term" value="P:carbohydrate metabolic process"/>
    <property type="evidence" value="ECO:0007669"/>
    <property type="project" value="InterPro"/>
</dbReference>
<dbReference type="HAMAP" id="MF_00494">
    <property type="entry name" value="Transaldolase_3b"/>
    <property type="match status" value="1"/>
</dbReference>
<dbReference type="InterPro" id="IPR018225">
    <property type="entry name" value="Transaldolase_AS"/>
</dbReference>
<dbReference type="EMBL" id="SNQI01000002">
    <property type="protein sequence ID" value="TEW75565.1"/>
    <property type="molecule type" value="Genomic_DNA"/>
</dbReference>
<dbReference type="InterPro" id="IPR001585">
    <property type="entry name" value="TAL/FSA"/>
</dbReference>
<protein>
    <recommendedName>
        <fullName evidence="9">Probable transaldolase</fullName>
        <ecNumber evidence="9">2.2.1.2</ecNumber>
    </recommendedName>
</protein>
<dbReference type="SUPFAM" id="SSF51569">
    <property type="entry name" value="Aldolase"/>
    <property type="match status" value="1"/>
</dbReference>
<dbReference type="Proteomes" id="UP000298517">
    <property type="component" value="Unassembled WGS sequence"/>
</dbReference>
<keyword evidence="6 9" id="KW-0570">Pentose shunt</keyword>
<organism evidence="10 11">
    <name type="scientific">Gramella jeungdoensis</name>
    <dbReference type="NCBI Taxonomy" id="708091"/>
    <lineage>
        <taxon>Bacteria</taxon>
        <taxon>Pseudomonadati</taxon>
        <taxon>Bacteroidota</taxon>
        <taxon>Flavobacteriia</taxon>
        <taxon>Flavobacteriales</taxon>
        <taxon>Flavobacteriaceae</taxon>
        <taxon>Christiangramia</taxon>
    </lineage>
</organism>
<dbReference type="OrthoDB" id="9807051at2"/>
<dbReference type="FunFam" id="3.20.20.70:FF:000018">
    <property type="entry name" value="Probable transaldolase"/>
    <property type="match status" value="1"/>
</dbReference>
<evidence type="ECO:0000313" key="11">
    <source>
        <dbReference type="Proteomes" id="UP000298517"/>
    </source>
</evidence>
<dbReference type="InterPro" id="IPR004731">
    <property type="entry name" value="Transaldolase_3B/F6P_aldolase"/>
</dbReference>
<evidence type="ECO:0000256" key="9">
    <source>
        <dbReference type="HAMAP-Rule" id="MF_00494"/>
    </source>
</evidence>
<evidence type="ECO:0000313" key="10">
    <source>
        <dbReference type="EMBL" id="TEW75565.1"/>
    </source>
</evidence>
<proteinExistence type="inferred from homology"/>
<reference evidence="10 11" key="1">
    <citation type="journal article" date="2011" name="J. Microbiol.">
        <title>Gramella jeungdoensis sp. nov., isolated from a solar saltern in Korea.</title>
        <authorList>
            <person name="Joung Y."/>
            <person name="Kim H."/>
            <person name="Jang T."/>
            <person name="Ahn T.S."/>
            <person name="Joh K."/>
        </authorList>
    </citation>
    <scope>NUCLEOTIDE SEQUENCE [LARGE SCALE GENOMIC DNA]</scope>
    <source>
        <strain evidence="10 11">KCTC 23123</strain>
    </source>
</reference>
<evidence type="ECO:0000256" key="3">
    <source>
        <dbReference type="ARBA" id="ARBA00005740"/>
    </source>
</evidence>
<comment type="catalytic activity">
    <reaction evidence="8 9">
        <text>D-sedoheptulose 7-phosphate + D-glyceraldehyde 3-phosphate = D-erythrose 4-phosphate + beta-D-fructose 6-phosphate</text>
        <dbReference type="Rhea" id="RHEA:17053"/>
        <dbReference type="ChEBI" id="CHEBI:16897"/>
        <dbReference type="ChEBI" id="CHEBI:57483"/>
        <dbReference type="ChEBI" id="CHEBI:57634"/>
        <dbReference type="ChEBI" id="CHEBI:59776"/>
        <dbReference type="EC" id="2.2.1.2"/>
    </reaction>
</comment>
<dbReference type="PANTHER" id="PTHR10683">
    <property type="entry name" value="TRANSALDOLASE"/>
    <property type="match status" value="1"/>
</dbReference>
<comment type="caution">
    <text evidence="10">The sequence shown here is derived from an EMBL/GenBank/DDBJ whole genome shotgun (WGS) entry which is preliminary data.</text>
</comment>
<dbReference type="PROSITE" id="PS01054">
    <property type="entry name" value="TRANSALDOLASE_1"/>
    <property type="match status" value="1"/>
</dbReference>
<keyword evidence="4 9" id="KW-0963">Cytoplasm</keyword>
<dbReference type="GO" id="GO:0005737">
    <property type="term" value="C:cytoplasm"/>
    <property type="evidence" value="ECO:0007669"/>
    <property type="project" value="UniProtKB-SubCell"/>
</dbReference>